<organism evidence="1 2">
    <name type="scientific">Phytophthora cactorum</name>
    <dbReference type="NCBI Taxonomy" id="29920"/>
    <lineage>
        <taxon>Eukaryota</taxon>
        <taxon>Sar</taxon>
        <taxon>Stramenopiles</taxon>
        <taxon>Oomycota</taxon>
        <taxon>Peronosporomycetes</taxon>
        <taxon>Peronosporales</taxon>
        <taxon>Peronosporaceae</taxon>
        <taxon>Phytophthora</taxon>
    </lineage>
</organism>
<feature type="non-terminal residue" evidence="1">
    <location>
        <position position="153"/>
    </location>
</feature>
<dbReference type="Proteomes" id="UP000688947">
    <property type="component" value="Unassembled WGS sequence"/>
</dbReference>
<accession>A0A8T1UMU9</accession>
<proteinExistence type="predicted"/>
<dbReference type="EMBL" id="JAENGZ010000224">
    <property type="protein sequence ID" value="KAG6964724.1"/>
    <property type="molecule type" value="Genomic_DNA"/>
</dbReference>
<dbReference type="AlphaFoldDB" id="A0A8T1UMU9"/>
<evidence type="ECO:0000313" key="2">
    <source>
        <dbReference type="Proteomes" id="UP000688947"/>
    </source>
</evidence>
<sequence>GRATKHEAKTKFGVPNNDFFSIPCEIKGSCKLFDWGTLEKHMTKHCGSKMKWVRHIAKRDITKKKALATYIQNGTRSVFLCTLAPGFAAYEMAIRFKETDEELLKQFNRRFVALREKLQERGLQLRADSAPCKVFIKGCEPKPMNGPQAKATV</sequence>
<name>A0A8T1UMU9_9STRA</name>
<dbReference type="OrthoDB" id="118475at2759"/>
<comment type="caution">
    <text evidence="1">The sequence shown here is derived from an EMBL/GenBank/DDBJ whole genome shotgun (WGS) entry which is preliminary data.</text>
</comment>
<protein>
    <submittedName>
        <fullName evidence="1">Uncharacterized protein</fullName>
    </submittedName>
</protein>
<evidence type="ECO:0000313" key="1">
    <source>
        <dbReference type="EMBL" id="KAG6964724.1"/>
    </source>
</evidence>
<gene>
    <name evidence="1" type="ORF">JG687_00005791</name>
</gene>
<reference evidence="1" key="1">
    <citation type="submission" date="2021-01" db="EMBL/GenBank/DDBJ databases">
        <title>Phytophthora aleatoria, a newly-described species from Pinus radiata is distinct from Phytophthora cactorum isolates based on comparative genomics.</title>
        <authorList>
            <person name="Mcdougal R."/>
            <person name="Panda P."/>
            <person name="Williams N."/>
            <person name="Studholme D.J."/>
        </authorList>
    </citation>
    <scope>NUCLEOTIDE SEQUENCE</scope>
    <source>
        <strain evidence="1">NZFS 3830</strain>
    </source>
</reference>